<dbReference type="InterPro" id="IPR036397">
    <property type="entry name" value="RNaseH_sf"/>
</dbReference>
<dbReference type="SUPFAM" id="SSF53098">
    <property type="entry name" value="Ribonuclease H-like"/>
    <property type="match status" value="1"/>
</dbReference>
<dbReference type="EMBL" id="VUJU01001306">
    <property type="protein sequence ID" value="KAF0765895.1"/>
    <property type="molecule type" value="Genomic_DNA"/>
</dbReference>
<dbReference type="PANTHER" id="PTHR47331">
    <property type="entry name" value="PHD-TYPE DOMAIN-CONTAINING PROTEIN"/>
    <property type="match status" value="1"/>
</dbReference>
<evidence type="ECO:0000313" key="2">
    <source>
        <dbReference type="Proteomes" id="UP000478052"/>
    </source>
</evidence>
<organism evidence="1 2">
    <name type="scientific">Aphis craccivora</name>
    <name type="common">Cowpea aphid</name>
    <dbReference type="NCBI Taxonomy" id="307492"/>
    <lineage>
        <taxon>Eukaryota</taxon>
        <taxon>Metazoa</taxon>
        <taxon>Ecdysozoa</taxon>
        <taxon>Arthropoda</taxon>
        <taxon>Hexapoda</taxon>
        <taxon>Insecta</taxon>
        <taxon>Pterygota</taxon>
        <taxon>Neoptera</taxon>
        <taxon>Paraneoptera</taxon>
        <taxon>Hemiptera</taxon>
        <taxon>Sternorrhyncha</taxon>
        <taxon>Aphidomorpha</taxon>
        <taxon>Aphidoidea</taxon>
        <taxon>Aphididae</taxon>
        <taxon>Aphidini</taxon>
        <taxon>Aphis</taxon>
        <taxon>Aphis</taxon>
    </lineage>
</organism>
<sequence>MVHKNKHINNTENMYFLKTSLVGQAATVISSLSSDATKQLITHKLRSLWTYACLHQELPSTLHLSVTKAVHLEVVSDLSTEVFIVTLRRFVSKRGCPSTIMSNNGTNFVGANNTLHMTWQSIPPAVPYFGGLWEANVKSFKSILKRIINYQVYTHEEFETLFCQIEAIMYSRPLCSMSMDSSDYSALTPGHFLIGESLFAVPSLDYVKSTHPVIVSSVGNYSSNSSMVLRLHQGLYLIYL</sequence>
<protein>
    <recommendedName>
        <fullName evidence="3">Integrase catalytic domain-containing protein</fullName>
    </recommendedName>
</protein>
<dbReference type="PANTHER" id="PTHR47331:SF1">
    <property type="entry name" value="GAG-LIKE PROTEIN"/>
    <property type="match status" value="1"/>
</dbReference>
<keyword evidence="2" id="KW-1185">Reference proteome</keyword>
<dbReference type="InterPro" id="IPR012337">
    <property type="entry name" value="RNaseH-like_sf"/>
</dbReference>
<evidence type="ECO:0000313" key="1">
    <source>
        <dbReference type="EMBL" id="KAF0765895.1"/>
    </source>
</evidence>
<accession>A0A6G0Z589</accession>
<dbReference type="AlphaFoldDB" id="A0A6G0Z589"/>
<gene>
    <name evidence="1" type="ORF">FWK35_00000622</name>
</gene>
<reference evidence="1 2" key="1">
    <citation type="submission" date="2019-08" db="EMBL/GenBank/DDBJ databases">
        <title>Whole genome of Aphis craccivora.</title>
        <authorList>
            <person name="Voronova N.V."/>
            <person name="Shulinski R.S."/>
            <person name="Bandarenka Y.V."/>
            <person name="Zhorov D.G."/>
            <person name="Warner D."/>
        </authorList>
    </citation>
    <scope>NUCLEOTIDE SEQUENCE [LARGE SCALE GENOMIC DNA]</scope>
    <source>
        <strain evidence="1">180601</strain>
        <tissue evidence="1">Whole Body</tissue>
    </source>
</reference>
<proteinExistence type="predicted"/>
<dbReference type="Gene3D" id="3.30.420.10">
    <property type="entry name" value="Ribonuclease H-like superfamily/Ribonuclease H"/>
    <property type="match status" value="1"/>
</dbReference>
<evidence type="ECO:0008006" key="3">
    <source>
        <dbReference type="Google" id="ProtNLM"/>
    </source>
</evidence>
<dbReference type="Proteomes" id="UP000478052">
    <property type="component" value="Unassembled WGS sequence"/>
</dbReference>
<name>A0A6G0Z589_APHCR</name>
<dbReference type="OrthoDB" id="10049357at2759"/>
<comment type="caution">
    <text evidence="1">The sequence shown here is derived from an EMBL/GenBank/DDBJ whole genome shotgun (WGS) entry which is preliminary data.</text>
</comment>
<dbReference type="GO" id="GO:0003676">
    <property type="term" value="F:nucleic acid binding"/>
    <property type="evidence" value="ECO:0007669"/>
    <property type="project" value="InterPro"/>
</dbReference>